<dbReference type="GO" id="GO:0005829">
    <property type="term" value="C:cytosol"/>
    <property type="evidence" value="ECO:0007669"/>
    <property type="project" value="TreeGrafter"/>
</dbReference>
<dbReference type="GO" id="GO:0006633">
    <property type="term" value="P:fatty acid biosynthetic process"/>
    <property type="evidence" value="ECO:0007669"/>
    <property type="project" value="TreeGrafter"/>
</dbReference>
<dbReference type="InterPro" id="IPR050858">
    <property type="entry name" value="Mal-CoA-ACP_Trans/PKS_FabD"/>
</dbReference>
<dbReference type="KEGG" id="snw:BBN63_28600"/>
<dbReference type="SUPFAM" id="SSF55048">
    <property type="entry name" value="Probable ACP-binding domain of malonyl-CoA ACP transacylase"/>
    <property type="match status" value="1"/>
</dbReference>
<dbReference type="AlphaFoldDB" id="A0A1U9R0E7"/>
<evidence type="ECO:0000313" key="7">
    <source>
        <dbReference type="Proteomes" id="UP000189677"/>
    </source>
</evidence>
<dbReference type="Gene3D" id="3.30.70.250">
    <property type="entry name" value="Malonyl-CoA ACP transacylase, ACP-binding"/>
    <property type="match status" value="1"/>
</dbReference>
<accession>A0A1U9R0E7</accession>
<gene>
    <name evidence="6" type="ORF">BBN63_28600</name>
</gene>
<dbReference type="SUPFAM" id="SSF52151">
    <property type="entry name" value="FabD/lysophospholipase-like"/>
    <property type="match status" value="1"/>
</dbReference>
<evidence type="ECO:0000256" key="4">
    <source>
        <dbReference type="ARBA" id="ARBA00048462"/>
    </source>
</evidence>
<dbReference type="SMART" id="SM00827">
    <property type="entry name" value="PKS_AT"/>
    <property type="match status" value="1"/>
</dbReference>
<dbReference type="InterPro" id="IPR016036">
    <property type="entry name" value="Malonyl_transacylase_ACP-bd"/>
</dbReference>
<dbReference type="PANTHER" id="PTHR42681">
    <property type="entry name" value="MALONYL-COA-ACYL CARRIER PROTEIN TRANSACYLASE, MITOCHONDRIAL"/>
    <property type="match status" value="1"/>
</dbReference>
<dbReference type="Gene3D" id="3.40.366.10">
    <property type="entry name" value="Malonyl-Coenzyme A Acyl Carrier Protein, domain 2"/>
    <property type="match status" value="1"/>
</dbReference>
<evidence type="ECO:0000313" key="6">
    <source>
        <dbReference type="EMBL" id="AQU69561.1"/>
    </source>
</evidence>
<dbReference type="Pfam" id="PF00698">
    <property type="entry name" value="Acyl_transf_1"/>
    <property type="match status" value="1"/>
</dbReference>
<reference evidence="6 7" key="1">
    <citation type="submission" date="2016-11" db="EMBL/GenBank/DDBJ databases">
        <title>Complete genome sequence of Streptomyces niveus SCSIO 3406.</title>
        <authorList>
            <person name="Zhu Q."/>
            <person name="Cheng W."/>
            <person name="Song Y."/>
            <person name="Li Q."/>
            <person name="Ju J."/>
        </authorList>
    </citation>
    <scope>NUCLEOTIDE SEQUENCE [LARGE SCALE GENOMIC DNA]</scope>
    <source>
        <strain evidence="6 7">SCSIO 3406</strain>
    </source>
</reference>
<organism evidence="6 7">
    <name type="scientific">Streptomyces niveus</name>
    <name type="common">Streptomyces spheroides</name>
    <dbReference type="NCBI Taxonomy" id="193462"/>
    <lineage>
        <taxon>Bacteria</taxon>
        <taxon>Bacillati</taxon>
        <taxon>Actinomycetota</taxon>
        <taxon>Actinomycetes</taxon>
        <taxon>Kitasatosporales</taxon>
        <taxon>Streptomycetaceae</taxon>
        <taxon>Streptomyces</taxon>
    </lineage>
</organism>
<proteinExistence type="predicted"/>
<dbReference type="EC" id="2.3.1.39" evidence="1"/>
<dbReference type="OrthoDB" id="3543921at2"/>
<dbReference type="InterPro" id="IPR001227">
    <property type="entry name" value="Ac_transferase_dom_sf"/>
</dbReference>
<comment type="catalytic activity">
    <reaction evidence="4">
        <text>holo-[ACP] + malonyl-CoA = malonyl-[ACP] + CoA</text>
        <dbReference type="Rhea" id="RHEA:41792"/>
        <dbReference type="Rhea" id="RHEA-COMP:9623"/>
        <dbReference type="Rhea" id="RHEA-COMP:9685"/>
        <dbReference type="ChEBI" id="CHEBI:57287"/>
        <dbReference type="ChEBI" id="CHEBI:57384"/>
        <dbReference type="ChEBI" id="CHEBI:64479"/>
        <dbReference type="ChEBI" id="CHEBI:78449"/>
        <dbReference type="EC" id="2.3.1.39"/>
    </reaction>
</comment>
<keyword evidence="2" id="KW-0808">Transferase</keyword>
<evidence type="ECO:0000256" key="1">
    <source>
        <dbReference type="ARBA" id="ARBA00013258"/>
    </source>
</evidence>
<dbReference type="GO" id="GO:0004314">
    <property type="term" value="F:[acyl-carrier-protein] S-malonyltransferase activity"/>
    <property type="evidence" value="ECO:0007669"/>
    <property type="project" value="UniProtKB-EC"/>
</dbReference>
<sequence length="391" mass="41574">MGKKLYDLFAVYRETLTEASDEAGEDFATLLFDEANKERLGRQEQAQLGTFVTSVAMYRTYAAESGMSFGHYAGHSLGEISALCAAGALDFPSALTLVRRRAEIIREVAGTLGGTMMWVINLDAEYVTRVCRRLSGRGADLSVSAVDAPRQVAISGETALVGRAAGILEARGGMVYPLRMEGPYHSPMMRPAAERMAEVLADVDIAVPRATVLSTVTGEAHPGGAGSRALLADQLVSPVRWLTVQRALAAHHVRVAVEFGPGTVLSFLLEKSTDSIRPWPVQRYDTPSALKDAMTLGADDFPGVVRRCLVVAAATPCRTQPSAADRERMDAAYAALQELDGRAGDGVPTGRAEVADALARTGGLLEAKGWHGAAKDGRLQGALDGRLLPVP</sequence>
<protein>
    <recommendedName>
        <fullName evidence="1">[acyl-carrier-protein] S-malonyltransferase</fullName>
        <ecNumber evidence="1">2.3.1.39</ecNumber>
    </recommendedName>
</protein>
<keyword evidence="7" id="KW-1185">Reference proteome</keyword>
<evidence type="ECO:0000259" key="5">
    <source>
        <dbReference type="SMART" id="SM00827"/>
    </source>
</evidence>
<evidence type="ECO:0000256" key="2">
    <source>
        <dbReference type="ARBA" id="ARBA00022679"/>
    </source>
</evidence>
<dbReference type="PANTHER" id="PTHR42681:SF1">
    <property type="entry name" value="MALONYL-COA-ACYL CARRIER PROTEIN TRANSACYLASE, MITOCHONDRIAL"/>
    <property type="match status" value="1"/>
</dbReference>
<dbReference type="InterPro" id="IPR016035">
    <property type="entry name" value="Acyl_Trfase/lysoPLipase"/>
</dbReference>
<evidence type="ECO:0000256" key="3">
    <source>
        <dbReference type="ARBA" id="ARBA00023315"/>
    </source>
</evidence>
<dbReference type="Proteomes" id="UP000189677">
    <property type="component" value="Chromosome"/>
</dbReference>
<keyword evidence="3" id="KW-0012">Acyltransferase</keyword>
<dbReference type="InterPro" id="IPR014043">
    <property type="entry name" value="Acyl_transferase_dom"/>
</dbReference>
<feature type="domain" description="Malonyl-CoA:ACP transacylase (MAT)" evidence="5">
    <location>
        <begin position="1"/>
        <end position="308"/>
    </location>
</feature>
<dbReference type="EMBL" id="CP018047">
    <property type="protein sequence ID" value="AQU69561.1"/>
    <property type="molecule type" value="Genomic_DNA"/>
</dbReference>
<name>A0A1U9R0E7_STRNV</name>